<evidence type="ECO:0000313" key="2">
    <source>
        <dbReference type="EMBL" id="CAF5105949.1"/>
    </source>
</evidence>
<dbReference type="EMBL" id="CAJOBH010240022">
    <property type="protein sequence ID" value="CAF5105949.1"/>
    <property type="molecule type" value="Genomic_DNA"/>
</dbReference>
<dbReference type="AlphaFoldDB" id="A0A8S3F606"/>
<feature type="region of interest" description="Disordered" evidence="1">
    <location>
        <begin position="1"/>
        <end position="25"/>
    </location>
</feature>
<gene>
    <name evidence="2" type="ORF">BYL167_LOCUS64988</name>
</gene>
<sequence length="37" mass="3880">FQQAINSLLDNTSNDTPTLPIETTTTTTTAAVDALLS</sequence>
<comment type="caution">
    <text evidence="2">The sequence shown here is derived from an EMBL/GenBank/DDBJ whole genome shotgun (WGS) entry which is preliminary data.</text>
</comment>
<feature type="compositionally biased region" description="Polar residues" evidence="1">
    <location>
        <begin position="1"/>
        <end position="17"/>
    </location>
</feature>
<dbReference type="Proteomes" id="UP000681967">
    <property type="component" value="Unassembled WGS sequence"/>
</dbReference>
<evidence type="ECO:0000313" key="3">
    <source>
        <dbReference type="Proteomes" id="UP000681967"/>
    </source>
</evidence>
<name>A0A8S3F606_9BILA</name>
<proteinExistence type="predicted"/>
<accession>A0A8S3F606</accession>
<feature type="non-terminal residue" evidence="2">
    <location>
        <position position="1"/>
    </location>
</feature>
<evidence type="ECO:0000256" key="1">
    <source>
        <dbReference type="SAM" id="MobiDB-lite"/>
    </source>
</evidence>
<organism evidence="2 3">
    <name type="scientific">Rotaria magnacalcarata</name>
    <dbReference type="NCBI Taxonomy" id="392030"/>
    <lineage>
        <taxon>Eukaryota</taxon>
        <taxon>Metazoa</taxon>
        <taxon>Spiralia</taxon>
        <taxon>Gnathifera</taxon>
        <taxon>Rotifera</taxon>
        <taxon>Eurotatoria</taxon>
        <taxon>Bdelloidea</taxon>
        <taxon>Philodinida</taxon>
        <taxon>Philodinidae</taxon>
        <taxon>Rotaria</taxon>
    </lineage>
</organism>
<protein>
    <submittedName>
        <fullName evidence="2">Uncharacterized protein</fullName>
    </submittedName>
</protein>
<reference evidence="2" key="1">
    <citation type="submission" date="2021-02" db="EMBL/GenBank/DDBJ databases">
        <authorList>
            <person name="Nowell W R."/>
        </authorList>
    </citation>
    <scope>NUCLEOTIDE SEQUENCE</scope>
</reference>